<feature type="transmembrane region" description="Helical" evidence="6">
    <location>
        <begin position="232"/>
        <end position="251"/>
    </location>
</feature>
<evidence type="ECO:0000256" key="3">
    <source>
        <dbReference type="ARBA" id="ARBA00022989"/>
    </source>
</evidence>
<dbReference type="PANTHER" id="PTHR42829:SF2">
    <property type="entry name" value="NADH-UBIQUINONE OXIDOREDUCTASE CHAIN 5"/>
    <property type="match status" value="1"/>
</dbReference>
<feature type="transmembrane region" description="Helical" evidence="6">
    <location>
        <begin position="482"/>
        <end position="502"/>
    </location>
</feature>
<feature type="transmembrane region" description="Helical" evidence="6">
    <location>
        <begin position="167"/>
        <end position="188"/>
    </location>
</feature>
<dbReference type="RefSeq" id="WP_338748304.1">
    <property type="nucleotide sequence ID" value="NZ_CP144913.1"/>
</dbReference>
<feature type="transmembrane region" description="Helical" evidence="6">
    <location>
        <begin position="104"/>
        <end position="122"/>
    </location>
</feature>
<feature type="transmembrane region" description="Helical" evidence="6">
    <location>
        <begin position="200"/>
        <end position="220"/>
    </location>
</feature>
<feature type="transmembrane region" description="Helical" evidence="6">
    <location>
        <begin position="293"/>
        <end position="318"/>
    </location>
</feature>
<organism evidence="9 10">
    <name type="scientific">Janibacter alittae</name>
    <dbReference type="NCBI Taxonomy" id="3115209"/>
    <lineage>
        <taxon>Bacteria</taxon>
        <taxon>Bacillati</taxon>
        <taxon>Actinomycetota</taxon>
        <taxon>Actinomycetes</taxon>
        <taxon>Micrococcales</taxon>
        <taxon>Intrasporangiaceae</taxon>
        <taxon>Janibacter</taxon>
    </lineage>
</organism>
<dbReference type="EMBL" id="CP144913">
    <property type="protein sequence ID" value="WXB75575.1"/>
    <property type="molecule type" value="Genomic_DNA"/>
</dbReference>
<evidence type="ECO:0000313" key="10">
    <source>
        <dbReference type="Proteomes" id="UP001382727"/>
    </source>
</evidence>
<proteinExistence type="predicted"/>
<protein>
    <submittedName>
        <fullName evidence="9">Proton-conducting transporter membrane subunit</fullName>
    </submittedName>
</protein>
<dbReference type="InterPro" id="IPR003945">
    <property type="entry name" value="NU5C-like"/>
</dbReference>
<evidence type="ECO:0000313" key="9">
    <source>
        <dbReference type="EMBL" id="WXB75575.1"/>
    </source>
</evidence>
<dbReference type="Pfam" id="PF00361">
    <property type="entry name" value="Proton_antipo_M"/>
    <property type="match status" value="1"/>
</dbReference>
<evidence type="ECO:0000259" key="8">
    <source>
        <dbReference type="Pfam" id="PF00662"/>
    </source>
</evidence>
<dbReference type="PRINTS" id="PR01434">
    <property type="entry name" value="NADHDHGNASE5"/>
</dbReference>
<keyword evidence="3 6" id="KW-1133">Transmembrane helix</keyword>
<feature type="transmembrane region" description="Helical" evidence="6">
    <location>
        <begin position="31"/>
        <end position="53"/>
    </location>
</feature>
<keyword evidence="2 5" id="KW-0812">Transmembrane</keyword>
<feature type="domain" description="NADH-Ubiquinone oxidoreductase (complex I) chain 5 N-terminal" evidence="8">
    <location>
        <begin position="65"/>
        <end position="102"/>
    </location>
</feature>
<dbReference type="Pfam" id="PF00662">
    <property type="entry name" value="Proton_antipo_N"/>
    <property type="match status" value="1"/>
</dbReference>
<evidence type="ECO:0000256" key="4">
    <source>
        <dbReference type="ARBA" id="ARBA00023136"/>
    </source>
</evidence>
<accession>A0ABZ2MF39</accession>
<evidence type="ECO:0000256" key="6">
    <source>
        <dbReference type="SAM" id="Phobius"/>
    </source>
</evidence>
<dbReference type="InterPro" id="IPR001516">
    <property type="entry name" value="Proton_antipo_N"/>
</dbReference>
<feature type="transmembrane region" description="Helical" evidence="6">
    <location>
        <begin position="263"/>
        <end position="281"/>
    </location>
</feature>
<evidence type="ECO:0000256" key="2">
    <source>
        <dbReference type="ARBA" id="ARBA00022692"/>
    </source>
</evidence>
<evidence type="ECO:0000259" key="7">
    <source>
        <dbReference type="Pfam" id="PF00361"/>
    </source>
</evidence>
<feature type="domain" description="NADH:quinone oxidoreductase/Mrp antiporter transmembrane" evidence="7">
    <location>
        <begin position="124"/>
        <end position="394"/>
    </location>
</feature>
<evidence type="ECO:0000256" key="5">
    <source>
        <dbReference type="RuleBase" id="RU000320"/>
    </source>
</evidence>
<feature type="transmembrane region" description="Helical" evidence="6">
    <location>
        <begin position="445"/>
        <end position="462"/>
    </location>
</feature>
<dbReference type="Gene3D" id="1.20.5.2700">
    <property type="match status" value="1"/>
</dbReference>
<evidence type="ECO:0000256" key="1">
    <source>
        <dbReference type="ARBA" id="ARBA00004127"/>
    </source>
</evidence>
<sequence>MTGSESVLWLLPVVPAGVGAALVITPRAERLAARISLATASLVLALSLVAAAMRPQVALPFVAGADFGLAVDALTALMLPMVTVVTLLVLVFSTGQVHESQARFHGLMLLFAAAALLTAAATTVPTLLLAWEVMGATSYALIGFWWREEHRVSAGLTAFLTTRAADLGLYVAAGAAVAGGAGLTLSALPQASAGWRDLAVVGILVAALGKAAQLPFSFWLSRAMAGPSPVSALLHSAAMVAMGGYLLLRAQPAIGATGWAGPTTAWMGALTAVVLGGVALAQRDLKQLLAASTSAQLGFVVLAAGLGAVSGGAAHLVAHAATKALLFLSAGVWLTVLGTQHLDGLRGVARRWPVVGWSAIIGALSLAGVVPLSLWATKDAVLVAARSESVGLYAVGLAAAALSAGYAAKVLWLIRPVRATSRHGRMTRTQTDRPVIGQVTGREKAVVVVLAIGATGLGVLALPPLAGRLGAAMGGMSAQPSVWEMVLSAMIALVVVAMAAFWRAPEPRWAADWLRLERAVHGGVVRPTLRLARALARFDDRVLDAGVERVAVATMTLAGRVGRADDHSLDAGVGRVSSATFALAVRAGHVDTVRVDGIVERTARLIGRLGALARRPQTGQLHQYYLQAVVVLTVGVLVLVLVR</sequence>
<feature type="transmembrane region" description="Helical" evidence="6">
    <location>
        <begin position="73"/>
        <end position="92"/>
    </location>
</feature>
<feature type="transmembrane region" description="Helical" evidence="6">
    <location>
        <begin position="390"/>
        <end position="414"/>
    </location>
</feature>
<comment type="subcellular location">
    <subcellularLocation>
        <location evidence="1">Endomembrane system</location>
        <topology evidence="1">Multi-pass membrane protein</topology>
    </subcellularLocation>
    <subcellularLocation>
        <location evidence="5">Membrane</location>
        <topology evidence="5">Multi-pass membrane protein</topology>
    </subcellularLocation>
</comment>
<keyword evidence="10" id="KW-1185">Reference proteome</keyword>
<keyword evidence="4 6" id="KW-0472">Membrane</keyword>
<reference evidence="9 10" key="1">
    <citation type="submission" date="2024-02" db="EMBL/GenBank/DDBJ databases">
        <title>Janibacter sp. nov., isolated from gut of marine sandworm.</title>
        <authorList>
            <person name="Kim B."/>
            <person name="Jun M.O."/>
            <person name="Shin N.-R."/>
        </authorList>
    </citation>
    <scope>NUCLEOTIDE SEQUENCE [LARGE SCALE GENOMIC DNA]</scope>
    <source>
        <strain evidence="9 10">A1S7</strain>
    </source>
</reference>
<dbReference type="Proteomes" id="UP001382727">
    <property type="component" value="Chromosome"/>
</dbReference>
<feature type="transmembrane region" description="Helical" evidence="6">
    <location>
        <begin position="128"/>
        <end position="146"/>
    </location>
</feature>
<dbReference type="PANTHER" id="PTHR42829">
    <property type="entry name" value="NADH-UBIQUINONE OXIDOREDUCTASE CHAIN 5"/>
    <property type="match status" value="1"/>
</dbReference>
<name>A0ABZ2MF39_9MICO</name>
<feature type="transmembrane region" description="Helical" evidence="6">
    <location>
        <begin position="354"/>
        <end position="375"/>
    </location>
</feature>
<feature type="transmembrane region" description="Helical" evidence="6">
    <location>
        <begin position="624"/>
        <end position="642"/>
    </location>
</feature>
<dbReference type="InterPro" id="IPR001750">
    <property type="entry name" value="ND/Mrp_TM"/>
</dbReference>
<gene>
    <name evidence="9" type="ORF">V1351_11525</name>
</gene>
<feature type="transmembrane region" description="Helical" evidence="6">
    <location>
        <begin position="324"/>
        <end position="342"/>
    </location>
</feature>
<feature type="transmembrane region" description="Helical" evidence="6">
    <location>
        <begin position="6"/>
        <end position="24"/>
    </location>
</feature>